<feature type="region of interest" description="Disordered" evidence="3">
    <location>
        <begin position="412"/>
        <end position="489"/>
    </location>
</feature>
<feature type="compositionally biased region" description="Basic and acidic residues" evidence="3">
    <location>
        <begin position="66"/>
        <end position="79"/>
    </location>
</feature>
<dbReference type="GO" id="GO:0015937">
    <property type="term" value="P:coenzyme A biosynthetic process"/>
    <property type="evidence" value="ECO:0007669"/>
    <property type="project" value="InterPro"/>
</dbReference>
<dbReference type="InterPro" id="IPR001977">
    <property type="entry name" value="Depp_CoAkinase"/>
</dbReference>
<comment type="caution">
    <text evidence="4">The sequence shown here is derived from an EMBL/GenBank/DDBJ whole genome shotgun (WGS) entry which is preliminary data.</text>
</comment>
<evidence type="ECO:0000313" key="5">
    <source>
        <dbReference type="Proteomes" id="UP000253153"/>
    </source>
</evidence>
<dbReference type="HAMAP" id="MF_00376">
    <property type="entry name" value="Dephospho_CoA_kinase"/>
    <property type="match status" value="1"/>
</dbReference>
<dbReference type="PANTHER" id="PTHR10695">
    <property type="entry name" value="DEPHOSPHO-COA KINASE-RELATED"/>
    <property type="match status" value="1"/>
</dbReference>
<sequence length="587" mass="66424">MLLIGLTGSIATGKSTVSSMLSSQPYNLPIIDADILARKVVEPGTRGYEAIVKHFGPTTPELLVEPSDKMPENGPDGKGRPLNRPALGRRVFGDSEERKKDRSVLNHIVHPAVRWEMFKSVVGYYFRGHWAVVLDIPLLFESGLDKLCGVAAVVAVRDPAIQMQRLRARDPHLSAEDAKNRVRSQTDVREKAQRCEERGEGKGIVLWNDGSREDLHEQLDKAIKGLKKENPDWWTWLLLGCPPLAVAVATWRFWQNLIINERWEEKKLQAKLTTSAAISGNMSDAKPLWIVDPDNSEKKLDKDRFSHMMNKRWNRITKKGVSEAEMQAHERIIDTIKTQDIREIGDVPLPSSWAEVTALKILFPDDFLASNYAVVAQEKFPRANIGQWNPNEQGPTTASSWKKNKYRLQRANTVKAVQENSGPPKRSRSSKTAEEAGNPFKKQRLASPIPIEDTITNTVTTQQETSPPPPSTELQLATEGSDDSEDSNEFWSEFDEHLAPIRKAAKEGCEITPRMLTQLRNAHLMELKKQRTNILIKRMTQRHARELRQVRSRYEGVITTWLKGIANGVKVLQKTRRELSLVEESVN</sequence>
<dbReference type="FunFam" id="3.40.50.300:FF:001227">
    <property type="entry name" value="Dephospho-CoA kinase CAB5"/>
    <property type="match status" value="1"/>
</dbReference>
<dbReference type="EMBL" id="QKXC01000033">
    <property type="protein sequence ID" value="RBR25799.1"/>
    <property type="molecule type" value="Genomic_DNA"/>
</dbReference>
<dbReference type="GO" id="GO:0004140">
    <property type="term" value="F:dephospho-CoA kinase activity"/>
    <property type="evidence" value="ECO:0007669"/>
    <property type="project" value="InterPro"/>
</dbReference>
<dbReference type="CDD" id="cd02022">
    <property type="entry name" value="DPCK"/>
    <property type="match status" value="1"/>
</dbReference>
<keyword evidence="2" id="KW-0067">ATP-binding</keyword>
<dbReference type="PANTHER" id="PTHR10695:SF46">
    <property type="entry name" value="BIFUNCTIONAL COENZYME A SYNTHASE-RELATED"/>
    <property type="match status" value="1"/>
</dbReference>
<evidence type="ECO:0008006" key="6">
    <source>
        <dbReference type="Google" id="ProtNLM"/>
    </source>
</evidence>
<dbReference type="PROSITE" id="PS51219">
    <property type="entry name" value="DPCK"/>
    <property type="match status" value="1"/>
</dbReference>
<accession>A0A366S940</accession>
<dbReference type="AlphaFoldDB" id="A0A366S940"/>
<keyword evidence="5" id="KW-1185">Reference proteome</keyword>
<dbReference type="Proteomes" id="UP000253153">
    <property type="component" value="Unassembled WGS sequence"/>
</dbReference>
<name>A0A366S940_9HYPO</name>
<feature type="compositionally biased region" description="Low complexity" evidence="3">
    <location>
        <begin position="451"/>
        <end position="465"/>
    </location>
</feature>
<evidence type="ECO:0000313" key="4">
    <source>
        <dbReference type="EMBL" id="RBR25799.1"/>
    </source>
</evidence>
<keyword evidence="1" id="KW-0547">Nucleotide-binding</keyword>
<dbReference type="OrthoDB" id="247245at2759"/>
<evidence type="ECO:0000256" key="3">
    <source>
        <dbReference type="SAM" id="MobiDB-lite"/>
    </source>
</evidence>
<dbReference type="InterPro" id="IPR027417">
    <property type="entry name" value="P-loop_NTPase"/>
</dbReference>
<dbReference type="Pfam" id="PF01121">
    <property type="entry name" value="CoaE"/>
    <property type="match status" value="1"/>
</dbReference>
<dbReference type="GO" id="GO:0005524">
    <property type="term" value="F:ATP binding"/>
    <property type="evidence" value="ECO:0007669"/>
    <property type="project" value="UniProtKB-KW"/>
</dbReference>
<gene>
    <name evidence="4" type="ORF">FIESC28_01392</name>
</gene>
<dbReference type="GeneID" id="41990839"/>
<reference evidence="4 5" key="1">
    <citation type="submission" date="2018-06" db="EMBL/GenBank/DDBJ databases">
        <title>Fusarium incarnatum-equiseti species complex species 28.</title>
        <authorList>
            <person name="Gardiner D.M."/>
        </authorList>
    </citation>
    <scope>NUCLEOTIDE SEQUENCE [LARGE SCALE GENOMIC DNA]</scope>
    <source>
        <strain evidence="4 5">FIESC_28</strain>
    </source>
</reference>
<evidence type="ECO:0000256" key="2">
    <source>
        <dbReference type="ARBA" id="ARBA00022840"/>
    </source>
</evidence>
<organism evidence="4 5">
    <name type="scientific">Fusarium coffeatum</name>
    <dbReference type="NCBI Taxonomy" id="231269"/>
    <lineage>
        <taxon>Eukaryota</taxon>
        <taxon>Fungi</taxon>
        <taxon>Dikarya</taxon>
        <taxon>Ascomycota</taxon>
        <taxon>Pezizomycotina</taxon>
        <taxon>Sordariomycetes</taxon>
        <taxon>Hypocreomycetidae</taxon>
        <taxon>Hypocreales</taxon>
        <taxon>Nectriaceae</taxon>
        <taxon>Fusarium</taxon>
        <taxon>Fusarium incarnatum-equiseti species complex</taxon>
    </lineage>
</organism>
<dbReference type="Gene3D" id="3.40.50.300">
    <property type="entry name" value="P-loop containing nucleotide triphosphate hydrolases"/>
    <property type="match status" value="1"/>
</dbReference>
<feature type="region of interest" description="Disordered" evidence="3">
    <location>
        <begin position="59"/>
        <end position="95"/>
    </location>
</feature>
<dbReference type="RefSeq" id="XP_031020390.1">
    <property type="nucleotide sequence ID" value="XM_031155543.1"/>
</dbReference>
<evidence type="ECO:0000256" key="1">
    <source>
        <dbReference type="ARBA" id="ARBA00022741"/>
    </source>
</evidence>
<protein>
    <recommendedName>
        <fullName evidence="6">Dephospho-CoA kinase</fullName>
    </recommendedName>
</protein>
<proteinExistence type="inferred from homology"/>
<dbReference type="NCBIfam" id="TIGR00152">
    <property type="entry name" value="dephospho-CoA kinase"/>
    <property type="match status" value="1"/>
</dbReference>
<dbReference type="SUPFAM" id="SSF52540">
    <property type="entry name" value="P-loop containing nucleoside triphosphate hydrolases"/>
    <property type="match status" value="1"/>
</dbReference>